<feature type="transmembrane region" description="Helical" evidence="2">
    <location>
        <begin position="96"/>
        <end position="114"/>
    </location>
</feature>
<gene>
    <name evidence="3" type="ORF">ACFFTR_25460</name>
</gene>
<keyword evidence="2" id="KW-0812">Transmembrane</keyword>
<feature type="compositionally biased region" description="Pro residues" evidence="1">
    <location>
        <begin position="444"/>
        <end position="465"/>
    </location>
</feature>
<proteinExistence type="predicted"/>
<comment type="caution">
    <text evidence="3">The sequence shown here is derived from an EMBL/GenBank/DDBJ whole genome shotgun (WGS) entry which is preliminary data.</text>
</comment>
<accession>A0ABV5MC79</accession>
<evidence type="ECO:0000313" key="4">
    <source>
        <dbReference type="Proteomes" id="UP001589608"/>
    </source>
</evidence>
<organism evidence="3 4">
    <name type="scientific">Dactylosporangium vinaceum</name>
    <dbReference type="NCBI Taxonomy" id="53362"/>
    <lineage>
        <taxon>Bacteria</taxon>
        <taxon>Bacillati</taxon>
        <taxon>Actinomycetota</taxon>
        <taxon>Actinomycetes</taxon>
        <taxon>Micromonosporales</taxon>
        <taxon>Micromonosporaceae</taxon>
        <taxon>Dactylosporangium</taxon>
    </lineage>
</organism>
<feature type="compositionally biased region" description="Pro residues" evidence="1">
    <location>
        <begin position="327"/>
        <end position="341"/>
    </location>
</feature>
<name>A0ABV5MC79_9ACTN</name>
<feature type="compositionally biased region" description="Low complexity" evidence="1">
    <location>
        <begin position="355"/>
        <end position="367"/>
    </location>
</feature>
<feature type="compositionally biased region" description="Low complexity" evidence="1">
    <location>
        <begin position="413"/>
        <end position="423"/>
    </location>
</feature>
<feature type="transmembrane region" description="Helical" evidence="2">
    <location>
        <begin position="195"/>
        <end position="220"/>
    </location>
</feature>
<feature type="transmembrane region" description="Helical" evidence="2">
    <location>
        <begin position="20"/>
        <end position="38"/>
    </location>
</feature>
<sequence>MSDVTAPPPARPLRELLPNLVWEGVLLLVAAGVLITLYNEAERLFSSGGYWLSFAALGLAAAGLSLSLRTGTPNLAVGPLASLAAYVYADSGSMLAGIAAAAGIGLVLALLVGLTGLPGWTVTLFGGLICTAIVIGASDARTTRLQDPPQTYWIWGVGFIVVSIAGGVVFAIPAVRRYLSANRPAGGEAGAFSGARFVGALVGVFGSSVAAGLAGAVLTIRLASAGPGDNNLTLAGLAVVLLAGVSPLGRRGGILGVVLAVAIVDGLTRLLQIWNQGFWVTTLVMGLLGLFGGLVVWLMELIGRRVSPLVTARPAAPLATPVGGFPPPGAGGPGFPPPYQGAPPVAGYPAGGYPGQPQSGQPAPVGQPGFGQLPAGSPPGTAPMYVPPPASGPPASAPPTFGPPSSDPPVSAPPTYAAPVAPASAPPASAPPASAPPASGAPDGIPPWPGSQPPPASGPSWPPAR</sequence>
<evidence type="ECO:0000256" key="1">
    <source>
        <dbReference type="SAM" id="MobiDB-lite"/>
    </source>
</evidence>
<evidence type="ECO:0000313" key="3">
    <source>
        <dbReference type="EMBL" id="MFB9446447.1"/>
    </source>
</evidence>
<feature type="transmembrane region" description="Helical" evidence="2">
    <location>
        <begin position="120"/>
        <end position="140"/>
    </location>
</feature>
<feature type="compositionally biased region" description="Pro residues" evidence="1">
    <location>
        <begin position="376"/>
        <end position="412"/>
    </location>
</feature>
<dbReference type="EMBL" id="JBHMCA010000047">
    <property type="protein sequence ID" value="MFB9446447.1"/>
    <property type="molecule type" value="Genomic_DNA"/>
</dbReference>
<keyword evidence="4" id="KW-1185">Reference proteome</keyword>
<feature type="transmembrane region" description="Helical" evidence="2">
    <location>
        <begin position="232"/>
        <end position="248"/>
    </location>
</feature>
<feature type="compositionally biased region" description="Pro residues" evidence="1">
    <location>
        <begin position="424"/>
        <end position="435"/>
    </location>
</feature>
<dbReference type="RefSeq" id="WP_223092171.1">
    <property type="nucleotide sequence ID" value="NZ_CP061913.1"/>
</dbReference>
<keyword evidence="2" id="KW-0472">Membrane</keyword>
<feature type="transmembrane region" description="Helical" evidence="2">
    <location>
        <begin position="254"/>
        <end position="271"/>
    </location>
</feature>
<dbReference type="Proteomes" id="UP001589608">
    <property type="component" value="Unassembled WGS sequence"/>
</dbReference>
<feature type="region of interest" description="Disordered" evidence="1">
    <location>
        <begin position="327"/>
        <end position="465"/>
    </location>
</feature>
<evidence type="ECO:0008006" key="5">
    <source>
        <dbReference type="Google" id="ProtNLM"/>
    </source>
</evidence>
<evidence type="ECO:0000256" key="2">
    <source>
        <dbReference type="SAM" id="Phobius"/>
    </source>
</evidence>
<keyword evidence="2" id="KW-1133">Transmembrane helix</keyword>
<feature type="transmembrane region" description="Helical" evidence="2">
    <location>
        <begin position="152"/>
        <end position="175"/>
    </location>
</feature>
<feature type="transmembrane region" description="Helical" evidence="2">
    <location>
        <begin position="278"/>
        <end position="299"/>
    </location>
</feature>
<protein>
    <recommendedName>
        <fullName evidence="5">ABC transporter permease</fullName>
    </recommendedName>
</protein>
<feature type="transmembrane region" description="Helical" evidence="2">
    <location>
        <begin position="50"/>
        <end position="68"/>
    </location>
</feature>
<reference evidence="3 4" key="1">
    <citation type="submission" date="2024-09" db="EMBL/GenBank/DDBJ databases">
        <authorList>
            <person name="Sun Q."/>
            <person name="Mori K."/>
        </authorList>
    </citation>
    <scope>NUCLEOTIDE SEQUENCE [LARGE SCALE GENOMIC DNA]</scope>
    <source>
        <strain evidence="3 4">JCM 3307</strain>
    </source>
</reference>